<dbReference type="RefSeq" id="XP_075090928.1">
    <property type="nucleotide sequence ID" value="XM_075234827.1"/>
</dbReference>
<dbReference type="Proteomes" id="UP000790787">
    <property type="component" value="Chromosome 17"/>
</dbReference>
<keyword evidence="1" id="KW-1185">Reference proteome</keyword>
<gene>
    <name evidence="2" type="primary">LOC107789539</name>
</gene>
<reference evidence="1" key="1">
    <citation type="journal article" date="2014" name="Nat. Commun.">
        <title>The tobacco genome sequence and its comparison with those of tomato and potato.</title>
        <authorList>
            <person name="Sierro N."/>
            <person name="Battey J.N."/>
            <person name="Ouadi S."/>
            <person name="Bakaher N."/>
            <person name="Bovet L."/>
            <person name="Willig A."/>
            <person name="Goepfert S."/>
            <person name="Peitsch M.C."/>
            <person name="Ivanov N.V."/>
        </authorList>
    </citation>
    <scope>NUCLEOTIDE SEQUENCE [LARGE SCALE GENOMIC DNA]</scope>
</reference>
<proteinExistence type="predicted"/>
<accession>A0AC58T123</accession>
<name>A0AC58T123_TOBAC</name>
<organism evidence="1 2">
    <name type="scientific">Nicotiana tabacum</name>
    <name type="common">Common tobacco</name>
    <dbReference type="NCBI Taxonomy" id="4097"/>
    <lineage>
        <taxon>Eukaryota</taxon>
        <taxon>Viridiplantae</taxon>
        <taxon>Streptophyta</taxon>
        <taxon>Embryophyta</taxon>
        <taxon>Tracheophyta</taxon>
        <taxon>Spermatophyta</taxon>
        <taxon>Magnoliopsida</taxon>
        <taxon>eudicotyledons</taxon>
        <taxon>Gunneridae</taxon>
        <taxon>Pentapetalae</taxon>
        <taxon>asterids</taxon>
        <taxon>lamiids</taxon>
        <taxon>Solanales</taxon>
        <taxon>Solanaceae</taxon>
        <taxon>Nicotianoideae</taxon>
        <taxon>Nicotianeae</taxon>
        <taxon>Nicotiana</taxon>
    </lineage>
</organism>
<protein>
    <submittedName>
        <fullName evidence="2">F-box protein At5g03100 isoform X1</fullName>
    </submittedName>
</protein>
<evidence type="ECO:0000313" key="1">
    <source>
        <dbReference type="Proteomes" id="UP000790787"/>
    </source>
</evidence>
<sequence>MSESEEHEENLDYDSPRYSPASPRYSTSPSYYDSDQSYFGGKRGKTDKTDRISALPDSLILHILSSLDMGEVVRTGVLSKRWHLLWTSSQSLIFSYSGLHVNGIYKFVIFIDNTLLLCRSSIVKKFSVDFNYSKRFVRHVNRWMISIKNKHVEELDLNLRSRGNLIEIYNLPQIMYFNVGLRVLSLCNCNLVPKEEIYWPALRVLEIGYAELNRDVIKKICSGCRALESLKFRSCYGVDYFDIDSKSVKKLMMDDYGRQNHDDDDDDELGIYARNVTSLEICGYFHRRILVLEDVKAILDAKLDFYRNTDDYVLEHEFRTDQNMLKNLLVSLQHVEKLSIGTWCLQVLTSLEIQNLPCPRMRCKYLTLNTPMKKWELPGIAILLQSCPQVEILHINAESAFEVYHFGSHFKNSNDFNGENYWISRPCWVLHLKTLRIHGYEWWDSDEYVLSFLQIVLKNGMVLQKIIIDFFEINSYEKLTKKLLSFPRSSREAVIFFSS</sequence>
<evidence type="ECO:0000313" key="2">
    <source>
        <dbReference type="RefSeq" id="XP_075090928.1"/>
    </source>
</evidence>
<reference evidence="2" key="2">
    <citation type="submission" date="2025-08" db="UniProtKB">
        <authorList>
            <consortium name="RefSeq"/>
        </authorList>
    </citation>
    <scope>IDENTIFICATION</scope>
    <source>
        <tissue evidence="2">Leaf</tissue>
    </source>
</reference>